<dbReference type="EMBL" id="CP027806">
    <property type="protein sequence ID" value="AXJ00519.1"/>
    <property type="molecule type" value="Genomic_DNA"/>
</dbReference>
<dbReference type="SMART" id="SM00938">
    <property type="entry name" value="P-II"/>
    <property type="match status" value="1"/>
</dbReference>
<dbReference type="GO" id="GO:0006808">
    <property type="term" value="P:regulation of nitrogen utilization"/>
    <property type="evidence" value="ECO:0007669"/>
    <property type="project" value="InterPro"/>
</dbReference>
<dbReference type="KEGG" id="cprv:CYPRO_1262"/>
<dbReference type="Proteomes" id="UP000254808">
    <property type="component" value="Chromosome"/>
</dbReference>
<protein>
    <submittedName>
        <fullName evidence="2">Nitrogen regulatory protein P-II family</fullName>
    </submittedName>
</protein>
<gene>
    <name evidence="2" type="ORF">CYPRO_1262</name>
</gene>
<dbReference type="PROSITE" id="PS51343">
    <property type="entry name" value="PII_GLNB_DOM"/>
    <property type="match status" value="2"/>
</dbReference>
<dbReference type="SUPFAM" id="SSF54913">
    <property type="entry name" value="GlnB-like"/>
    <property type="match status" value="2"/>
</dbReference>
<dbReference type="GO" id="GO:0030234">
    <property type="term" value="F:enzyme regulator activity"/>
    <property type="evidence" value="ECO:0007669"/>
    <property type="project" value="InterPro"/>
</dbReference>
<dbReference type="Gene3D" id="3.30.70.120">
    <property type="match status" value="2"/>
</dbReference>
<dbReference type="InterPro" id="IPR015867">
    <property type="entry name" value="N-reg_PII/ATP_PRibTrfase_C"/>
</dbReference>
<organism evidence="2 3">
    <name type="scientific">Cyclonatronum proteinivorum</name>
    <dbReference type="NCBI Taxonomy" id="1457365"/>
    <lineage>
        <taxon>Bacteria</taxon>
        <taxon>Pseudomonadati</taxon>
        <taxon>Balneolota</taxon>
        <taxon>Balneolia</taxon>
        <taxon>Balneolales</taxon>
        <taxon>Cyclonatronaceae</taxon>
        <taxon>Cyclonatronum</taxon>
    </lineage>
</organism>
<dbReference type="InterPro" id="IPR011322">
    <property type="entry name" value="N-reg_PII-like_a/b"/>
</dbReference>
<sequence>MTDFFIPNQKLLITIVSKNMGSEVVAESKKAGCKGGTIIPGTGTRKESGFNFWGFDDDPEKDVVFSIVDAEIATKVLQSITKISGLDTPGKGIGFVLDVSTVTGLAHIVNPNSSPSDPDEAGHASEASGPKPLNNRSAEYQQNDSSHSSQNNAAMQPSPDKFQLIVSIVDKGSCDKVVEASRKAGAEGGTIIYGRGTGIREKTKLFSMLIEPEKEVVLTLIPEKKTELVLKEIVEATELNQPGKGIAFVLNVESTAGICHRVK</sequence>
<evidence type="ECO:0000313" key="3">
    <source>
        <dbReference type="Proteomes" id="UP000254808"/>
    </source>
</evidence>
<feature type="compositionally biased region" description="Low complexity" evidence="1">
    <location>
        <begin position="141"/>
        <end position="152"/>
    </location>
</feature>
<name>A0A345UJ67_9BACT</name>
<dbReference type="InterPro" id="IPR002187">
    <property type="entry name" value="N-reg_PII"/>
</dbReference>
<evidence type="ECO:0000256" key="1">
    <source>
        <dbReference type="SAM" id="MobiDB-lite"/>
    </source>
</evidence>
<dbReference type="AlphaFoldDB" id="A0A345UJ67"/>
<dbReference type="Pfam" id="PF00543">
    <property type="entry name" value="P-II"/>
    <property type="match status" value="2"/>
</dbReference>
<dbReference type="RefSeq" id="WP_240644853.1">
    <property type="nucleotide sequence ID" value="NZ_CP027806.1"/>
</dbReference>
<evidence type="ECO:0000313" key="2">
    <source>
        <dbReference type="EMBL" id="AXJ00519.1"/>
    </source>
</evidence>
<feature type="region of interest" description="Disordered" evidence="1">
    <location>
        <begin position="108"/>
        <end position="156"/>
    </location>
</feature>
<reference evidence="2 3" key="1">
    <citation type="submission" date="2018-03" db="EMBL/GenBank/DDBJ databases">
        <title>Phenotypic and genomic properties of Cyclonatronum proteinivorum gen. nov., sp. nov., a haloalkaliphilic bacteroidete from soda lakes possessing Na+-translocating rhodopsin.</title>
        <authorList>
            <person name="Toshchakov S.V."/>
            <person name="Korzhenkov A."/>
            <person name="Samarov N.I."/>
            <person name="Kublanov I.V."/>
            <person name="Muntyan M.S."/>
            <person name="Sorokin D.Y."/>
        </authorList>
    </citation>
    <scope>NUCLEOTIDE SEQUENCE [LARGE SCALE GENOMIC DNA]</scope>
    <source>
        <strain evidence="2 3">Omega</strain>
    </source>
</reference>
<accession>A0A345UJ67</accession>
<keyword evidence="3" id="KW-1185">Reference proteome</keyword>
<proteinExistence type="predicted"/>